<dbReference type="GO" id="GO:0008168">
    <property type="term" value="F:methyltransferase activity"/>
    <property type="evidence" value="ECO:0007669"/>
    <property type="project" value="UniProtKB-KW"/>
</dbReference>
<dbReference type="SUPFAM" id="SSF53335">
    <property type="entry name" value="S-adenosyl-L-methionine-dependent methyltransferases"/>
    <property type="match status" value="1"/>
</dbReference>
<dbReference type="GO" id="GO:0032259">
    <property type="term" value="P:methylation"/>
    <property type="evidence" value="ECO:0007669"/>
    <property type="project" value="UniProtKB-KW"/>
</dbReference>
<dbReference type="Pfam" id="PF08242">
    <property type="entry name" value="Methyltransf_12"/>
    <property type="match status" value="1"/>
</dbReference>
<dbReference type="InterPro" id="IPR013217">
    <property type="entry name" value="Methyltransf_12"/>
</dbReference>
<dbReference type="InterPro" id="IPR029063">
    <property type="entry name" value="SAM-dependent_MTases_sf"/>
</dbReference>
<protein>
    <submittedName>
        <fullName evidence="2">Class I SAM-dependent methyltransferase</fullName>
    </submittedName>
</protein>
<keyword evidence="2" id="KW-0489">Methyltransferase</keyword>
<sequence length="237" mass="26946">METQIDWPIPMSDTGFDKFASQYSEILDRNIRFSGAGRQYFDEYKLLCLKNGVISPEDSLDVLDFGCGTGELSSLIAKALPRSRVFGMDVSEKSLDVARQRHDNYENLIFLHELGNEKYDLILAANVFHHVPVDERGGLLLSLKYALKPDGRIVIFEHNPWNLLTRHAVKTCEFDVGVTLISRRNFMRMAQQTGMTVSVKRYVVFFPKFAARLIPLELLLGNVPFGAQYMLVLGLPR</sequence>
<dbReference type="Gene3D" id="3.40.50.150">
    <property type="entry name" value="Vaccinia Virus protein VP39"/>
    <property type="match status" value="1"/>
</dbReference>
<keyword evidence="2" id="KW-0808">Transferase</keyword>
<dbReference type="Proteomes" id="UP000807825">
    <property type="component" value="Unassembled WGS sequence"/>
</dbReference>
<evidence type="ECO:0000313" key="3">
    <source>
        <dbReference type="Proteomes" id="UP000807825"/>
    </source>
</evidence>
<accession>A0A9D6Z1Z4</accession>
<feature type="domain" description="Methyltransferase type 12" evidence="1">
    <location>
        <begin position="63"/>
        <end position="153"/>
    </location>
</feature>
<dbReference type="AlphaFoldDB" id="A0A9D6Z1Z4"/>
<reference evidence="2" key="1">
    <citation type="submission" date="2020-07" db="EMBL/GenBank/DDBJ databases">
        <title>Huge and variable diversity of episymbiotic CPR bacteria and DPANN archaea in groundwater ecosystems.</title>
        <authorList>
            <person name="He C.Y."/>
            <person name="Keren R."/>
            <person name="Whittaker M."/>
            <person name="Farag I.F."/>
            <person name="Doudna J."/>
            <person name="Cate J.H.D."/>
            <person name="Banfield J.F."/>
        </authorList>
    </citation>
    <scope>NUCLEOTIDE SEQUENCE</scope>
    <source>
        <strain evidence="2">NC_groundwater_1664_Pr3_B-0.1um_52_9</strain>
    </source>
</reference>
<dbReference type="PANTHER" id="PTHR43861">
    <property type="entry name" value="TRANS-ACONITATE 2-METHYLTRANSFERASE-RELATED"/>
    <property type="match status" value="1"/>
</dbReference>
<evidence type="ECO:0000313" key="2">
    <source>
        <dbReference type="EMBL" id="MBI5248112.1"/>
    </source>
</evidence>
<proteinExistence type="predicted"/>
<evidence type="ECO:0000259" key="1">
    <source>
        <dbReference type="Pfam" id="PF08242"/>
    </source>
</evidence>
<dbReference type="EMBL" id="JACRDE010000043">
    <property type="protein sequence ID" value="MBI5248112.1"/>
    <property type="molecule type" value="Genomic_DNA"/>
</dbReference>
<comment type="caution">
    <text evidence="2">The sequence shown here is derived from an EMBL/GenBank/DDBJ whole genome shotgun (WGS) entry which is preliminary data.</text>
</comment>
<organism evidence="2 3">
    <name type="scientific">Desulfomonile tiedjei</name>
    <dbReference type="NCBI Taxonomy" id="2358"/>
    <lineage>
        <taxon>Bacteria</taxon>
        <taxon>Pseudomonadati</taxon>
        <taxon>Thermodesulfobacteriota</taxon>
        <taxon>Desulfomonilia</taxon>
        <taxon>Desulfomonilales</taxon>
        <taxon>Desulfomonilaceae</taxon>
        <taxon>Desulfomonile</taxon>
    </lineage>
</organism>
<gene>
    <name evidence="2" type="ORF">HY912_01345</name>
</gene>
<dbReference type="CDD" id="cd02440">
    <property type="entry name" value="AdoMet_MTases"/>
    <property type="match status" value="1"/>
</dbReference>
<name>A0A9D6Z1Z4_9BACT</name>